<feature type="transmembrane region" description="Helical" evidence="2">
    <location>
        <begin position="35"/>
        <end position="54"/>
    </location>
</feature>
<keyword evidence="2" id="KW-0472">Membrane</keyword>
<dbReference type="Proteomes" id="UP001316184">
    <property type="component" value="Chromosome"/>
</dbReference>
<keyword evidence="4" id="KW-1185">Reference proteome</keyword>
<name>A0ABY5MGZ1_9ACTN</name>
<protein>
    <submittedName>
        <fullName evidence="3">DUF3093 domain-containing protein</fullName>
    </submittedName>
</protein>
<sequence length="167" mass="17785">MTTYRERLTAPLSWWFAALGFAVVWGWLFLVATTWIAAIVVTVLLAAAGFYAVWRYGSVLITVGPEGLRVGRAFVEATHVGNVTALDRAAYRTQLGTGANARAHLVTRPYLDHGVLVDIDDPADPTPYWLVSSRHPADLAAALSAGGTGSPTAPHDTNGDAPRGEEG</sequence>
<feature type="transmembrane region" description="Helical" evidence="2">
    <location>
        <begin position="12"/>
        <end position="29"/>
    </location>
</feature>
<accession>A0ABY5MGZ1</accession>
<keyword evidence="2" id="KW-1133">Transmembrane helix</keyword>
<feature type="region of interest" description="Disordered" evidence="1">
    <location>
        <begin position="141"/>
        <end position="167"/>
    </location>
</feature>
<evidence type="ECO:0000313" key="3">
    <source>
        <dbReference type="EMBL" id="UUP15146.1"/>
    </source>
</evidence>
<dbReference type="EMBL" id="CP102173">
    <property type="protein sequence ID" value="UUP15146.1"/>
    <property type="molecule type" value="Genomic_DNA"/>
</dbReference>
<feature type="compositionally biased region" description="Low complexity" evidence="1">
    <location>
        <begin position="141"/>
        <end position="153"/>
    </location>
</feature>
<organism evidence="3 4">
    <name type="scientific">Aeromicrobium wangtongii</name>
    <dbReference type="NCBI Taxonomy" id="2969247"/>
    <lineage>
        <taxon>Bacteria</taxon>
        <taxon>Bacillati</taxon>
        <taxon>Actinomycetota</taxon>
        <taxon>Actinomycetes</taxon>
        <taxon>Propionibacteriales</taxon>
        <taxon>Nocardioidaceae</taxon>
        <taxon>Aeromicrobium</taxon>
    </lineage>
</organism>
<keyword evidence="2" id="KW-0812">Transmembrane</keyword>
<proteinExistence type="predicted"/>
<dbReference type="RefSeq" id="WP_232399199.1">
    <property type="nucleotide sequence ID" value="NZ_CP102173.1"/>
</dbReference>
<evidence type="ECO:0000256" key="2">
    <source>
        <dbReference type="SAM" id="Phobius"/>
    </source>
</evidence>
<evidence type="ECO:0000313" key="4">
    <source>
        <dbReference type="Proteomes" id="UP001316184"/>
    </source>
</evidence>
<dbReference type="InterPro" id="IPR021443">
    <property type="entry name" value="DUF3093"/>
</dbReference>
<gene>
    <name evidence="3" type="ORF">NQV15_07505</name>
</gene>
<reference evidence="3 4" key="1">
    <citation type="submission" date="2022-08" db="EMBL/GenBank/DDBJ databases">
        <title>novel species in genus Aeromicrobium.</title>
        <authorList>
            <person name="Ye L."/>
        </authorList>
    </citation>
    <scope>NUCLEOTIDE SEQUENCE [LARGE SCALE GENOMIC DNA]</scope>
    <source>
        <strain evidence="4">zg-Y1379</strain>
    </source>
</reference>
<dbReference type="Pfam" id="PF11292">
    <property type="entry name" value="DUF3093"/>
    <property type="match status" value="1"/>
</dbReference>
<evidence type="ECO:0000256" key="1">
    <source>
        <dbReference type="SAM" id="MobiDB-lite"/>
    </source>
</evidence>